<dbReference type="Gene3D" id="1.10.510.10">
    <property type="entry name" value="Transferase(Phosphotransferase) domain 1"/>
    <property type="match status" value="1"/>
</dbReference>
<dbReference type="EMBL" id="JBJKFK010000079">
    <property type="protein sequence ID" value="KAL3320066.1"/>
    <property type="molecule type" value="Genomic_DNA"/>
</dbReference>
<evidence type="ECO:0000313" key="13">
    <source>
        <dbReference type="EMBL" id="KAL3320066.1"/>
    </source>
</evidence>
<keyword evidence="7 9" id="KW-0067">ATP-binding</keyword>
<evidence type="ECO:0000256" key="8">
    <source>
        <dbReference type="ARBA" id="ARBA00022842"/>
    </source>
</evidence>
<keyword evidence="6 9" id="KW-0547">Nucleotide-binding</keyword>
<protein>
    <recommendedName>
        <fullName evidence="3">non-specific serine/threonine protein kinase</fullName>
        <ecNumber evidence="3">2.7.11.1</ecNumber>
    </recommendedName>
</protein>
<comment type="caution">
    <text evidence="13">The sequence shown here is derived from an EMBL/GenBank/DDBJ whole genome shotgun (WGS) entry which is preliminary data.</text>
</comment>
<dbReference type="PROSITE" id="PS00107">
    <property type="entry name" value="PROTEIN_KINASE_ATP"/>
    <property type="match status" value="1"/>
</dbReference>
<dbReference type="SMART" id="SM00220">
    <property type="entry name" value="S_TKc"/>
    <property type="match status" value="1"/>
</dbReference>
<dbReference type="EC" id="2.7.11.1" evidence="3"/>
<keyword evidence="8" id="KW-0460">Magnesium</keyword>
<gene>
    <name evidence="13" type="primary">PAK1_2</name>
    <name evidence="13" type="ORF">Ciccas_001255</name>
</gene>
<keyword evidence="13" id="KW-0418">Kinase</keyword>
<evidence type="ECO:0000256" key="7">
    <source>
        <dbReference type="ARBA" id="ARBA00022840"/>
    </source>
</evidence>
<evidence type="ECO:0000256" key="5">
    <source>
        <dbReference type="ARBA" id="ARBA00022723"/>
    </source>
</evidence>
<dbReference type="FunFam" id="1.10.510.10:FF:000768">
    <property type="entry name" value="Non-specific serine/threonine protein kinase"/>
    <property type="match status" value="1"/>
</dbReference>
<comment type="cofactor">
    <cofactor evidence="1">
        <name>Mg(2+)</name>
        <dbReference type="ChEBI" id="CHEBI:18420"/>
    </cofactor>
</comment>
<comment type="similarity">
    <text evidence="2">Belongs to the protein kinase superfamily. STE Ser/Thr protein kinase family. STE20 subfamily.</text>
</comment>
<dbReference type="GO" id="GO:0046872">
    <property type="term" value="F:metal ion binding"/>
    <property type="evidence" value="ECO:0007669"/>
    <property type="project" value="UniProtKB-KW"/>
</dbReference>
<dbReference type="Proteomes" id="UP001626550">
    <property type="component" value="Unassembled WGS sequence"/>
</dbReference>
<evidence type="ECO:0000259" key="12">
    <source>
        <dbReference type="PROSITE" id="PS50011"/>
    </source>
</evidence>
<evidence type="ECO:0000256" key="4">
    <source>
        <dbReference type="ARBA" id="ARBA00022679"/>
    </source>
</evidence>
<dbReference type="SUPFAM" id="SSF56112">
    <property type="entry name" value="Protein kinase-like (PK-like)"/>
    <property type="match status" value="1"/>
</dbReference>
<dbReference type="PROSITE" id="PS50011">
    <property type="entry name" value="PROTEIN_KINASE_DOM"/>
    <property type="match status" value="1"/>
</dbReference>
<feature type="compositionally biased region" description="Basic and acidic residues" evidence="11">
    <location>
        <begin position="12"/>
        <end position="22"/>
    </location>
</feature>
<evidence type="ECO:0000256" key="1">
    <source>
        <dbReference type="ARBA" id="ARBA00001946"/>
    </source>
</evidence>
<dbReference type="PANTHER" id="PTHR45832">
    <property type="entry name" value="SERINE/THREONINE-PROTEIN KINASE SAMKA-RELATED-RELATED"/>
    <property type="match status" value="1"/>
</dbReference>
<reference evidence="13 14" key="1">
    <citation type="submission" date="2024-11" db="EMBL/GenBank/DDBJ databases">
        <title>Adaptive evolution of stress response genes in parasites aligns with host niche diversity.</title>
        <authorList>
            <person name="Hahn C."/>
            <person name="Resl P."/>
        </authorList>
    </citation>
    <scope>NUCLEOTIDE SEQUENCE [LARGE SCALE GENOMIC DNA]</scope>
    <source>
        <strain evidence="13">EGGRZ-B1_66</strain>
        <tissue evidence="13">Body</tissue>
    </source>
</reference>
<dbReference type="CDD" id="cd06614">
    <property type="entry name" value="STKc_PAK"/>
    <property type="match status" value="1"/>
</dbReference>
<keyword evidence="14" id="KW-1185">Reference proteome</keyword>
<accession>A0ABD2QMV1</accession>
<dbReference type="Gene3D" id="3.30.200.20">
    <property type="entry name" value="Phosphorylase Kinase, domain 1"/>
    <property type="match status" value="1"/>
</dbReference>
<feature type="binding site" evidence="9">
    <location>
        <position position="167"/>
    </location>
    <ligand>
        <name>ATP</name>
        <dbReference type="ChEBI" id="CHEBI:30616"/>
    </ligand>
</feature>
<evidence type="ECO:0000313" key="14">
    <source>
        <dbReference type="Proteomes" id="UP001626550"/>
    </source>
</evidence>
<feature type="region of interest" description="Disordered" evidence="11">
    <location>
        <begin position="1"/>
        <end position="23"/>
    </location>
</feature>
<evidence type="ECO:0000256" key="2">
    <source>
        <dbReference type="ARBA" id="ARBA00008874"/>
    </source>
</evidence>
<evidence type="ECO:0000256" key="9">
    <source>
        <dbReference type="PROSITE-ProRule" id="PRU10141"/>
    </source>
</evidence>
<dbReference type="InterPro" id="IPR017441">
    <property type="entry name" value="Protein_kinase_ATP_BS"/>
</dbReference>
<keyword evidence="10" id="KW-0723">Serine/threonine-protein kinase</keyword>
<feature type="domain" description="Protein kinase" evidence="12">
    <location>
        <begin position="138"/>
        <end position="390"/>
    </location>
</feature>
<dbReference type="InterPro" id="IPR000719">
    <property type="entry name" value="Prot_kinase_dom"/>
</dbReference>
<dbReference type="PROSITE" id="PS00108">
    <property type="entry name" value="PROTEIN_KINASE_ST"/>
    <property type="match status" value="1"/>
</dbReference>
<dbReference type="GO" id="GO:0005524">
    <property type="term" value="F:ATP binding"/>
    <property type="evidence" value="ECO:0007669"/>
    <property type="project" value="UniProtKB-UniRule"/>
</dbReference>
<dbReference type="GO" id="GO:0004674">
    <property type="term" value="F:protein serine/threonine kinase activity"/>
    <property type="evidence" value="ECO:0007669"/>
    <property type="project" value="UniProtKB-KW"/>
</dbReference>
<evidence type="ECO:0000256" key="10">
    <source>
        <dbReference type="RuleBase" id="RU000304"/>
    </source>
</evidence>
<name>A0ABD2QMV1_9PLAT</name>
<evidence type="ECO:0000256" key="11">
    <source>
        <dbReference type="SAM" id="MobiDB-lite"/>
    </source>
</evidence>
<dbReference type="Pfam" id="PF00069">
    <property type="entry name" value="Pkinase"/>
    <property type="match status" value="1"/>
</dbReference>
<evidence type="ECO:0000256" key="3">
    <source>
        <dbReference type="ARBA" id="ARBA00012513"/>
    </source>
</evidence>
<proteinExistence type="inferred from homology"/>
<dbReference type="InterPro" id="IPR051931">
    <property type="entry name" value="PAK3-like"/>
</dbReference>
<dbReference type="InterPro" id="IPR011009">
    <property type="entry name" value="Kinase-like_dom_sf"/>
</dbReference>
<evidence type="ECO:0000256" key="6">
    <source>
        <dbReference type="ARBA" id="ARBA00022741"/>
    </source>
</evidence>
<keyword evidence="4" id="KW-0808">Transferase</keyword>
<organism evidence="13 14">
    <name type="scientific">Cichlidogyrus casuarinus</name>
    <dbReference type="NCBI Taxonomy" id="1844966"/>
    <lineage>
        <taxon>Eukaryota</taxon>
        <taxon>Metazoa</taxon>
        <taxon>Spiralia</taxon>
        <taxon>Lophotrochozoa</taxon>
        <taxon>Platyhelminthes</taxon>
        <taxon>Monogenea</taxon>
        <taxon>Monopisthocotylea</taxon>
        <taxon>Dactylogyridea</taxon>
        <taxon>Ancyrocephalidae</taxon>
        <taxon>Cichlidogyrus</taxon>
    </lineage>
</organism>
<dbReference type="PANTHER" id="PTHR45832:SF22">
    <property type="entry name" value="SERINE_THREONINE-PROTEIN KINASE SAMKA-RELATED"/>
    <property type="match status" value="1"/>
</dbReference>
<sequence length="418" mass="47081">MNFMQLYKQKGHSQEKANHNNDDGAFCVERASRSKQRQPRGNPVSEQAIITNTSSTAEACSIRRINSIYAAFLLYLPLNTEEKAQLPDLEDVVECLDANSKIQSESSTNNLNAIRLSDQDFLSKLSDIVSMGKFQDKYHQLHLIGKGASGIVMLGEHISSKRKVAVKQMSFRLQPKKELILTELQVLRSFSNPNIVNYLDSYLLDKDNLWVVMEYLDGGSLTDIVTEACMTEKQIATVSREVANALVYLHANAVIHRDIKSDNILLGLDGSVKISDFGFCARLNSQVTKRQTMVGTPYWMAPEMVTKRNYGCLVDIWSLGIMILEMVEGEPPYLSENPLKALYLIAMNGKPEIKSREMFTDDFSHFLDQCLEVDPSKRATAQQLLEHIFIKDFSQPVASLVPLILMASQQKCLDEETI</sequence>
<dbReference type="AlphaFoldDB" id="A0ABD2QMV1"/>
<keyword evidence="5" id="KW-0479">Metal-binding</keyword>
<dbReference type="InterPro" id="IPR008271">
    <property type="entry name" value="Ser/Thr_kinase_AS"/>
</dbReference>